<name>A0A1J4KX54_9EUKA</name>
<dbReference type="GeneID" id="94833100"/>
<proteinExistence type="predicted"/>
<dbReference type="RefSeq" id="XP_068367420.1">
    <property type="nucleotide sequence ID" value="XM_068498396.1"/>
</dbReference>
<comment type="caution">
    <text evidence="1">The sequence shown here is derived from an EMBL/GenBank/DDBJ whole genome shotgun (WGS) entry which is preliminary data.</text>
</comment>
<protein>
    <submittedName>
        <fullName evidence="1">Uncharacterized protein</fullName>
    </submittedName>
</protein>
<keyword evidence="2" id="KW-1185">Reference proteome</keyword>
<evidence type="ECO:0000313" key="2">
    <source>
        <dbReference type="Proteomes" id="UP000179807"/>
    </source>
</evidence>
<sequence>MSYIDSQRNVAVDEEILTAQIEEDINDETMNYDDDDDDDDDEIFFNDEEHRFSKLPPLRKFQFPFNKTTQSNL</sequence>
<organism evidence="1 2">
    <name type="scientific">Tritrichomonas foetus</name>
    <dbReference type="NCBI Taxonomy" id="1144522"/>
    <lineage>
        <taxon>Eukaryota</taxon>
        <taxon>Metamonada</taxon>
        <taxon>Parabasalia</taxon>
        <taxon>Tritrichomonadida</taxon>
        <taxon>Tritrichomonadidae</taxon>
        <taxon>Tritrichomonas</taxon>
    </lineage>
</organism>
<evidence type="ECO:0000313" key="1">
    <source>
        <dbReference type="EMBL" id="OHT14284.1"/>
    </source>
</evidence>
<dbReference type="EMBL" id="MLAK01000404">
    <property type="protein sequence ID" value="OHT14284.1"/>
    <property type="molecule type" value="Genomic_DNA"/>
</dbReference>
<dbReference type="Proteomes" id="UP000179807">
    <property type="component" value="Unassembled WGS sequence"/>
</dbReference>
<dbReference type="AlphaFoldDB" id="A0A1J4KX54"/>
<accession>A0A1J4KX54</accession>
<dbReference type="VEuPathDB" id="TrichDB:TRFO_15465"/>
<reference evidence="1" key="1">
    <citation type="submission" date="2016-10" db="EMBL/GenBank/DDBJ databases">
        <authorList>
            <person name="Benchimol M."/>
            <person name="Almeida L.G."/>
            <person name="Vasconcelos A.T."/>
            <person name="Perreira-Neves A."/>
            <person name="Rosa I.A."/>
            <person name="Tasca T."/>
            <person name="Bogo M.R."/>
            <person name="de Souza W."/>
        </authorList>
    </citation>
    <scope>NUCLEOTIDE SEQUENCE [LARGE SCALE GENOMIC DNA]</scope>
    <source>
        <strain evidence="1">K</strain>
    </source>
</reference>
<gene>
    <name evidence="1" type="ORF">TRFO_15465</name>
</gene>